<dbReference type="OrthoDB" id="2301346at2"/>
<dbReference type="PATRIC" id="fig|1335616.4.peg.1094"/>
<dbReference type="RefSeq" id="WP_044010835.1">
    <property type="nucleotide sequence ID" value="NZ_AWTT01000023.1"/>
</dbReference>
<name>A0A0D0Y4W9_9LACO</name>
<dbReference type="AlphaFoldDB" id="A0A0D0Y4W9"/>
<dbReference type="STRING" id="1335616.WDC_1090"/>
<keyword evidence="2" id="KW-1185">Reference proteome</keyword>
<protein>
    <submittedName>
        <fullName evidence="1">Uncharacterized protein</fullName>
    </submittedName>
</protein>
<comment type="caution">
    <text evidence="1">The sequence shown here is derived from an EMBL/GenBank/DDBJ whole genome shotgun (WGS) entry which is preliminary data.</text>
</comment>
<evidence type="ECO:0000313" key="1">
    <source>
        <dbReference type="EMBL" id="KIS03333.1"/>
    </source>
</evidence>
<dbReference type="EMBL" id="AWTT01000023">
    <property type="protein sequence ID" value="KIS03333.1"/>
    <property type="molecule type" value="Genomic_DNA"/>
</dbReference>
<evidence type="ECO:0000313" key="2">
    <source>
        <dbReference type="Proteomes" id="UP000032279"/>
    </source>
</evidence>
<organism evidence="1 2">
    <name type="scientific">Paucilactobacillus wasatchensis</name>
    <dbReference type="NCBI Taxonomy" id="1335616"/>
    <lineage>
        <taxon>Bacteria</taxon>
        <taxon>Bacillati</taxon>
        <taxon>Bacillota</taxon>
        <taxon>Bacilli</taxon>
        <taxon>Lactobacillales</taxon>
        <taxon>Lactobacillaceae</taxon>
        <taxon>Paucilactobacillus</taxon>
    </lineage>
</organism>
<proteinExistence type="predicted"/>
<dbReference type="Proteomes" id="UP000032279">
    <property type="component" value="Unassembled WGS sequence"/>
</dbReference>
<accession>A0A0D0Y4W9</accession>
<gene>
    <name evidence="1" type="ORF">WDC_1090</name>
</gene>
<reference evidence="1 2" key="1">
    <citation type="submission" date="2013-08" db="EMBL/GenBank/DDBJ databases">
        <title>Lactobacillus wasatchii sp. WDC04, a late gas producing bacteria isolated from aged chedder cheese.</title>
        <authorList>
            <person name="Oberg C.J."/>
            <person name="Culumber M."/>
            <person name="McMahon D.J."/>
            <person name="Broadbent J.R."/>
            <person name="Oberg T.S."/>
            <person name="Ortaki F."/>
        </authorList>
    </citation>
    <scope>NUCLEOTIDE SEQUENCE [LARGE SCALE GENOMIC DNA]</scope>
    <source>
        <strain evidence="1 2">WDC04</strain>
    </source>
</reference>
<sequence length="113" mass="13110">MNEKLVKINDLNSQLQQKAVRDFARFYIRLFKHENLEIVANATAGHFLVDINAVIDRNRNIDLVELLAKSSTLSFNQYVQVLKKIDQGYFETGNAEIPWDQWEKQQQSKLATA</sequence>